<sequence length="337" mass="37218">MSMLQRSASTDSSAESLRKRVCKACDRCRLKKSKCDGAHPCTRCKADNAICVFGERKKSHDKVYPKGYVEMLEQQQGQLVSGLQEMYHRLLAGERWTGARLSEAAGHPLTHDILAALNLLEAKDDGSGEMETFEDDCEKLQARLYRAGAPSVARKGSFSSDSDHSQHSHSISSARNTPRLPSKQAIFKEAFTFSPSPSPAPRSPAPRQRNSYPPPRQSPLHQLASNQDAHNPATAINTNDPQLYQADWAFPMLDNSADPLMRSKYSLPTPPALDPTFPDDLGDLMNNAAWMDSADGSMASYSTSQFNFNMPDFGGNGPSAHVDPMDLEFNRWIQVQT</sequence>
<dbReference type="GO" id="GO:0000981">
    <property type="term" value="F:DNA-binding transcription factor activity, RNA polymerase II-specific"/>
    <property type="evidence" value="ECO:0007669"/>
    <property type="project" value="InterPro"/>
</dbReference>
<gene>
    <name evidence="4" type="ORF">BDY17DRAFT_299907</name>
</gene>
<dbReference type="EMBL" id="MU001637">
    <property type="protein sequence ID" value="KAF2481910.1"/>
    <property type="molecule type" value="Genomic_DNA"/>
</dbReference>
<dbReference type="InterPro" id="IPR052783">
    <property type="entry name" value="Metabolic/Drug-Res_Regulator"/>
</dbReference>
<dbReference type="InterPro" id="IPR001138">
    <property type="entry name" value="Zn2Cys6_DnaBD"/>
</dbReference>
<dbReference type="FunFam" id="4.10.240.10:FF:000013">
    <property type="entry name" value="C6 transcription factor, putative"/>
    <property type="match status" value="1"/>
</dbReference>
<protein>
    <recommendedName>
        <fullName evidence="3">Zn(2)-C6 fungal-type domain-containing protein</fullName>
    </recommendedName>
</protein>
<evidence type="ECO:0000259" key="3">
    <source>
        <dbReference type="PROSITE" id="PS50048"/>
    </source>
</evidence>
<keyword evidence="5" id="KW-1185">Reference proteome</keyword>
<dbReference type="RefSeq" id="XP_033588480.1">
    <property type="nucleotide sequence ID" value="XM_033733976.1"/>
</dbReference>
<proteinExistence type="predicted"/>
<evidence type="ECO:0000256" key="2">
    <source>
        <dbReference type="SAM" id="MobiDB-lite"/>
    </source>
</evidence>
<dbReference type="GO" id="GO:0008270">
    <property type="term" value="F:zinc ion binding"/>
    <property type="evidence" value="ECO:0007669"/>
    <property type="project" value="InterPro"/>
</dbReference>
<dbReference type="SUPFAM" id="SSF57701">
    <property type="entry name" value="Zn2/Cys6 DNA-binding domain"/>
    <property type="match status" value="1"/>
</dbReference>
<dbReference type="OrthoDB" id="4151048at2759"/>
<evidence type="ECO:0000256" key="1">
    <source>
        <dbReference type="ARBA" id="ARBA00023242"/>
    </source>
</evidence>
<dbReference type="InterPro" id="IPR036864">
    <property type="entry name" value="Zn2-C6_fun-type_DNA-bd_sf"/>
</dbReference>
<keyword evidence="1" id="KW-0539">Nucleus</keyword>
<dbReference type="CDD" id="cd00067">
    <property type="entry name" value="GAL4"/>
    <property type="match status" value="1"/>
</dbReference>
<feature type="compositionally biased region" description="Polar residues" evidence="2">
    <location>
        <begin position="219"/>
        <end position="237"/>
    </location>
</feature>
<dbReference type="Gene3D" id="4.10.240.10">
    <property type="entry name" value="Zn(2)-C6 fungal-type DNA-binding domain"/>
    <property type="match status" value="1"/>
</dbReference>
<dbReference type="PROSITE" id="PS50048">
    <property type="entry name" value="ZN2_CY6_FUNGAL_2"/>
    <property type="match status" value="1"/>
</dbReference>
<evidence type="ECO:0000313" key="4">
    <source>
        <dbReference type="EMBL" id="KAF2481910.1"/>
    </source>
</evidence>
<dbReference type="Pfam" id="PF00172">
    <property type="entry name" value="Zn_clus"/>
    <property type="match status" value="1"/>
</dbReference>
<dbReference type="GeneID" id="54474978"/>
<feature type="domain" description="Zn(2)-C6 fungal-type" evidence="3">
    <location>
        <begin position="24"/>
        <end position="53"/>
    </location>
</feature>
<dbReference type="PANTHER" id="PTHR47655">
    <property type="entry name" value="QUINIC ACID UTILIZATION ACTIVATOR"/>
    <property type="match status" value="1"/>
</dbReference>
<dbReference type="PANTHER" id="PTHR47655:SF3">
    <property type="entry name" value="ZN(II)2CYS6 TRANSCRIPTION FACTOR (EUROFUNG)"/>
    <property type="match status" value="1"/>
</dbReference>
<accession>A0A6A6PP76</accession>
<reference evidence="4" key="1">
    <citation type="journal article" date="2020" name="Stud. Mycol.">
        <title>101 Dothideomycetes genomes: a test case for predicting lifestyles and emergence of pathogens.</title>
        <authorList>
            <person name="Haridas S."/>
            <person name="Albert R."/>
            <person name="Binder M."/>
            <person name="Bloem J."/>
            <person name="Labutti K."/>
            <person name="Salamov A."/>
            <person name="Andreopoulos B."/>
            <person name="Baker S."/>
            <person name="Barry K."/>
            <person name="Bills G."/>
            <person name="Bluhm B."/>
            <person name="Cannon C."/>
            <person name="Castanera R."/>
            <person name="Culley D."/>
            <person name="Daum C."/>
            <person name="Ezra D."/>
            <person name="Gonzalez J."/>
            <person name="Henrissat B."/>
            <person name="Kuo A."/>
            <person name="Liang C."/>
            <person name="Lipzen A."/>
            <person name="Lutzoni F."/>
            <person name="Magnuson J."/>
            <person name="Mondo S."/>
            <person name="Nolan M."/>
            <person name="Ohm R."/>
            <person name="Pangilinan J."/>
            <person name="Park H.-J."/>
            <person name="Ramirez L."/>
            <person name="Alfaro M."/>
            <person name="Sun H."/>
            <person name="Tritt A."/>
            <person name="Yoshinaga Y."/>
            <person name="Zwiers L.-H."/>
            <person name="Turgeon B."/>
            <person name="Goodwin S."/>
            <person name="Spatafora J."/>
            <person name="Crous P."/>
            <person name="Grigoriev I."/>
        </authorList>
    </citation>
    <scope>NUCLEOTIDE SEQUENCE</scope>
    <source>
        <strain evidence="4">CBS 113389</strain>
    </source>
</reference>
<dbReference type="Proteomes" id="UP000799767">
    <property type="component" value="Unassembled WGS sequence"/>
</dbReference>
<dbReference type="AlphaFoldDB" id="A0A6A6PP76"/>
<organism evidence="4 5">
    <name type="scientific">Neohortaea acidophila</name>
    <dbReference type="NCBI Taxonomy" id="245834"/>
    <lineage>
        <taxon>Eukaryota</taxon>
        <taxon>Fungi</taxon>
        <taxon>Dikarya</taxon>
        <taxon>Ascomycota</taxon>
        <taxon>Pezizomycotina</taxon>
        <taxon>Dothideomycetes</taxon>
        <taxon>Dothideomycetidae</taxon>
        <taxon>Mycosphaerellales</taxon>
        <taxon>Teratosphaeriaceae</taxon>
        <taxon>Neohortaea</taxon>
    </lineage>
</organism>
<evidence type="ECO:0000313" key="5">
    <source>
        <dbReference type="Proteomes" id="UP000799767"/>
    </source>
</evidence>
<name>A0A6A6PP76_9PEZI</name>
<dbReference type="PROSITE" id="PS00463">
    <property type="entry name" value="ZN2_CY6_FUNGAL_1"/>
    <property type="match status" value="1"/>
</dbReference>
<dbReference type="SMART" id="SM00066">
    <property type="entry name" value="GAL4"/>
    <property type="match status" value="1"/>
</dbReference>
<feature type="region of interest" description="Disordered" evidence="2">
    <location>
        <begin position="153"/>
        <end position="237"/>
    </location>
</feature>